<dbReference type="GO" id="GO:0004831">
    <property type="term" value="F:tyrosine-tRNA ligase activity"/>
    <property type="evidence" value="ECO:0007669"/>
    <property type="project" value="InterPro"/>
</dbReference>
<dbReference type="GO" id="GO:0005524">
    <property type="term" value="F:ATP binding"/>
    <property type="evidence" value="ECO:0007669"/>
    <property type="project" value="UniProtKB-KW"/>
</dbReference>
<dbReference type="GO" id="GO:0006418">
    <property type="term" value="P:tRNA aminoacylation for protein translation"/>
    <property type="evidence" value="ECO:0007669"/>
    <property type="project" value="InterPro"/>
</dbReference>
<keyword evidence="5" id="KW-0030">Aminoacyl-tRNA synthetase</keyword>
<keyword evidence="4" id="KW-0648">Protein biosynthesis</keyword>
<dbReference type="GO" id="GO:0005829">
    <property type="term" value="C:cytosol"/>
    <property type="evidence" value="ECO:0007669"/>
    <property type="project" value="TreeGrafter"/>
</dbReference>
<protein>
    <recommendedName>
        <fullName evidence="6">RNA-binding S4 domain-containing protein</fullName>
    </recommendedName>
</protein>
<dbReference type="InterPro" id="IPR002942">
    <property type="entry name" value="S4_RNA-bd"/>
</dbReference>
<comment type="caution">
    <text evidence="7">The sequence shown here is derived from an EMBL/GenBank/DDBJ whole genome shotgun (WGS) entry which is preliminary data.</text>
</comment>
<dbReference type="InterPro" id="IPR002305">
    <property type="entry name" value="aa-tRNA-synth_Ic"/>
</dbReference>
<dbReference type="AlphaFoldDB" id="X0WTJ6"/>
<dbReference type="SMART" id="SM00363">
    <property type="entry name" value="S4"/>
    <property type="match status" value="1"/>
</dbReference>
<organism evidence="7">
    <name type="scientific">marine sediment metagenome</name>
    <dbReference type="NCBI Taxonomy" id="412755"/>
    <lineage>
        <taxon>unclassified sequences</taxon>
        <taxon>metagenomes</taxon>
        <taxon>ecological metagenomes</taxon>
    </lineage>
</organism>
<name>X0WTJ6_9ZZZZ</name>
<dbReference type="CDD" id="cd00165">
    <property type="entry name" value="S4"/>
    <property type="match status" value="1"/>
</dbReference>
<proteinExistence type="predicted"/>
<feature type="non-terminal residue" evidence="7">
    <location>
        <position position="1"/>
    </location>
</feature>
<keyword evidence="3" id="KW-0067">ATP-binding</keyword>
<sequence>CITYPVLVGTDGVQRMSKTTGNYIGVDEPPEQIYGKVMSIPDTLIMQYFELLTGVSEEELVTLGKQLDDGVNPMTLKKRLARDIVAQLYSEKEAGEAEKHFSQVVQNKEMPDEIPQVKITDELLKKIKARSIKENELVAGTREVGRPETEEWFVSVPLLLCEIKLAKSRSEANRLITQGAVSVDGKKIDIDADPDIVNYGVALKSGSIIKVGKRRFVKVINTDREK</sequence>
<dbReference type="Pfam" id="PF00579">
    <property type="entry name" value="tRNA-synt_1b"/>
    <property type="match status" value="1"/>
</dbReference>
<dbReference type="PROSITE" id="PS50889">
    <property type="entry name" value="S4"/>
    <property type="match status" value="1"/>
</dbReference>
<evidence type="ECO:0000256" key="2">
    <source>
        <dbReference type="ARBA" id="ARBA00022741"/>
    </source>
</evidence>
<evidence type="ECO:0000256" key="5">
    <source>
        <dbReference type="ARBA" id="ARBA00023146"/>
    </source>
</evidence>
<accession>X0WTJ6</accession>
<evidence type="ECO:0000259" key="6">
    <source>
        <dbReference type="SMART" id="SM00363"/>
    </source>
</evidence>
<dbReference type="SUPFAM" id="SSF55174">
    <property type="entry name" value="Alpha-L RNA-binding motif"/>
    <property type="match status" value="1"/>
</dbReference>
<gene>
    <name evidence="7" type="ORF">S01H1_50320</name>
</gene>
<evidence type="ECO:0000256" key="1">
    <source>
        <dbReference type="ARBA" id="ARBA00022598"/>
    </source>
</evidence>
<dbReference type="GO" id="GO:0003723">
    <property type="term" value="F:RNA binding"/>
    <property type="evidence" value="ECO:0007669"/>
    <property type="project" value="InterPro"/>
</dbReference>
<keyword evidence="2" id="KW-0547">Nucleotide-binding</keyword>
<dbReference type="InterPro" id="IPR024088">
    <property type="entry name" value="Tyr-tRNA-ligase_bac-type"/>
</dbReference>
<dbReference type="PANTHER" id="PTHR11766:SF1">
    <property type="entry name" value="TYROSINE--TRNA LIGASE"/>
    <property type="match status" value="1"/>
</dbReference>
<evidence type="ECO:0000256" key="3">
    <source>
        <dbReference type="ARBA" id="ARBA00022840"/>
    </source>
</evidence>
<keyword evidence="1" id="KW-0436">Ligase</keyword>
<dbReference type="Pfam" id="PF01479">
    <property type="entry name" value="S4"/>
    <property type="match status" value="1"/>
</dbReference>
<dbReference type="InterPro" id="IPR036986">
    <property type="entry name" value="S4_RNA-bd_sf"/>
</dbReference>
<dbReference type="PANTHER" id="PTHR11766">
    <property type="entry name" value="TYROSYL-TRNA SYNTHETASE"/>
    <property type="match status" value="1"/>
</dbReference>
<evidence type="ECO:0000313" key="7">
    <source>
        <dbReference type="EMBL" id="GAG27833.1"/>
    </source>
</evidence>
<evidence type="ECO:0000256" key="4">
    <source>
        <dbReference type="ARBA" id="ARBA00022917"/>
    </source>
</evidence>
<dbReference type="Gene3D" id="3.10.290.10">
    <property type="entry name" value="RNA-binding S4 domain"/>
    <property type="match status" value="1"/>
</dbReference>
<dbReference type="EMBL" id="BARS01032418">
    <property type="protein sequence ID" value="GAG27833.1"/>
    <property type="molecule type" value="Genomic_DNA"/>
</dbReference>
<reference evidence="7" key="1">
    <citation type="journal article" date="2014" name="Front. Microbiol.">
        <title>High frequency of phylogenetically diverse reductive dehalogenase-homologous genes in deep subseafloor sedimentary metagenomes.</title>
        <authorList>
            <person name="Kawai M."/>
            <person name="Futagami T."/>
            <person name="Toyoda A."/>
            <person name="Takaki Y."/>
            <person name="Nishi S."/>
            <person name="Hori S."/>
            <person name="Arai W."/>
            <person name="Tsubouchi T."/>
            <person name="Morono Y."/>
            <person name="Uchiyama I."/>
            <person name="Ito T."/>
            <person name="Fujiyama A."/>
            <person name="Inagaki F."/>
            <person name="Takami H."/>
        </authorList>
    </citation>
    <scope>NUCLEOTIDE SEQUENCE</scope>
    <source>
        <strain evidence="7">Expedition CK06-06</strain>
    </source>
</reference>
<feature type="domain" description="RNA-binding S4" evidence="6">
    <location>
        <begin position="154"/>
        <end position="221"/>
    </location>
</feature>
<dbReference type="SUPFAM" id="SSF52374">
    <property type="entry name" value="Nucleotidylyl transferase"/>
    <property type="match status" value="1"/>
</dbReference>
<dbReference type="Gene3D" id="1.10.240.10">
    <property type="entry name" value="Tyrosyl-Transfer RNA Synthetase"/>
    <property type="match status" value="1"/>
</dbReference>